<dbReference type="InterPro" id="IPR002035">
    <property type="entry name" value="VWF_A"/>
</dbReference>
<sequence>MPGTDNSNRKICRSSAQEEKQCQELTTITERSVEAPPKIKAMPGSDNNNRKICRSVGRLCGLAVRHSLRDREVRGSIPGRVKPRTLKLVLAADPPSVWHYGFSAKSDWPGVRIINTHTELGLKFIRDNAFLKSHGDRDRVANILIVVTDGQSTEPALTKVEAEAIHKENINIFAIGVGSGVDRSELELIASSPNNVFTVSNFQALDNIQANLQKTACAGGY</sequence>
<name>A0AAV4HDA0_9GAST</name>
<protein>
    <submittedName>
        <fullName evidence="2">Collagen alpha-5(VI) chain</fullName>
    </submittedName>
</protein>
<dbReference type="Proteomes" id="UP000762676">
    <property type="component" value="Unassembled WGS sequence"/>
</dbReference>
<feature type="domain" description="VWFA" evidence="1">
    <location>
        <begin position="115"/>
        <end position="212"/>
    </location>
</feature>
<dbReference type="EMBL" id="BMAT01001965">
    <property type="protein sequence ID" value="GFR96147.1"/>
    <property type="molecule type" value="Genomic_DNA"/>
</dbReference>
<dbReference type="GO" id="GO:0005581">
    <property type="term" value="C:collagen trimer"/>
    <property type="evidence" value="ECO:0007669"/>
    <property type="project" value="UniProtKB-KW"/>
</dbReference>
<evidence type="ECO:0000313" key="3">
    <source>
        <dbReference type="Proteomes" id="UP000762676"/>
    </source>
</evidence>
<accession>A0AAV4HDA0</accession>
<proteinExistence type="predicted"/>
<dbReference type="PANTHER" id="PTHR24020">
    <property type="entry name" value="COLLAGEN ALPHA"/>
    <property type="match status" value="1"/>
</dbReference>
<dbReference type="SUPFAM" id="SSF53300">
    <property type="entry name" value="vWA-like"/>
    <property type="match status" value="1"/>
</dbReference>
<dbReference type="PANTHER" id="PTHR24020:SF20">
    <property type="entry name" value="PH DOMAIN-CONTAINING PROTEIN"/>
    <property type="match status" value="1"/>
</dbReference>
<reference evidence="2 3" key="1">
    <citation type="journal article" date="2021" name="Elife">
        <title>Chloroplast acquisition without the gene transfer in kleptoplastic sea slugs, Plakobranchus ocellatus.</title>
        <authorList>
            <person name="Maeda T."/>
            <person name="Takahashi S."/>
            <person name="Yoshida T."/>
            <person name="Shimamura S."/>
            <person name="Takaki Y."/>
            <person name="Nagai Y."/>
            <person name="Toyoda A."/>
            <person name="Suzuki Y."/>
            <person name="Arimoto A."/>
            <person name="Ishii H."/>
            <person name="Satoh N."/>
            <person name="Nishiyama T."/>
            <person name="Hasebe M."/>
            <person name="Maruyama T."/>
            <person name="Minagawa J."/>
            <person name="Obokata J."/>
            <person name="Shigenobu S."/>
        </authorList>
    </citation>
    <scope>NUCLEOTIDE SEQUENCE [LARGE SCALE GENOMIC DNA]</scope>
</reference>
<comment type="caution">
    <text evidence="2">The sequence shown here is derived from an EMBL/GenBank/DDBJ whole genome shotgun (WGS) entry which is preliminary data.</text>
</comment>
<dbReference type="InterPro" id="IPR050525">
    <property type="entry name" value="ECM_Assembly_Org"/>
</dbReference>
<gene>
    <name evidence="2" type="ORF">ElyMa_000960900</name>
</gene>
<keyword evidence="2" id="KW-0176">Collagen</keyword>
<dbReference type="Pfam" id="PF00092">
    <property type="entry name" value="VWA"/>
    <property type="match status" value="1"/>
</dbReference>
<organism evidence="2 3">
    <name type="scientific">Elysia marginata</name>
    <dbReference type="NCBI Taxonomy" id="1093978"/>
    <lineage>
        <taxon>Eukaryota</taxon>
        <taxon>Metazoa</taxon>
        <taxon>Spiralia</taxon>
        <taxon>Lophotrochozoa</taxon>
        <taxon>Mollusca</taxon>
        <taxon>Gastropoda</taxon>
        <taxon>Heterobranchia</taxon>
        <taxon>Euthyneura</taxon>
        <taxon>Panpulmonata</taxon>
        <taxon>Sacoglossa</taxon>
        <taxon>Placobranchoidea</taxon>
        <taxon>Plakobranchidae</taxon>
        <taxon>Elysia</taxon>
    </lineage>
</organism>
<keyword evidence="3" id="KW-1185">Reference proteome</keyword>
<dbReference type="InterPro" id="IPR036465">
    <property type="entry name" value="vWFA_dom_sf"/>
</dbReference>
<evidence type="ECO:0000313" key="2">
    <source>
        <dbReference type="EMBL" id="GFR96147.1"/>
    </source>
</evidence>
<evidence type="ECO:0000259" key="1">
    <source>
        <dbReference type="PROSITE" id="PS50234"/>
    </source>
</evidence>
<dbReference type="AlphaFoldDB" id="A0AAV4HDA0"/>
<dbReference type="PROSITE" id="PS50234">
    <property type="entry name" value="VWFA"/>
    <property type="match status" value="1"/>
</dbReference>
<dbReference type="SMART" id="SM00327">
    <property type="entry name" value="VWA"/>
    <property type="match status" value="1"/>
</dbReference>
<dbReference type="Gene3D" id="3.40.50.410">
    <property type="entry name" value="von Willebrand factor, type A domain"/>
    <property type="match status" value="1"/>
</dbReference>